<feature type="DNA-binding region" description="H-T-H motif" evidence="2">
    <location>
        <begin position="78"/>
        <end position="97"/>
    </location>
</feature>
<dbReference type="InterPro" id="IPR001647">
    <property type="entry name" value="HTH_TetR"/>
</dbReference>
<dbReference type="PANTHER" id="PTHR30055:SF226">
    <property type="entry name" value="HTH-TYPE TRANSCRIPTIONAL REGULATOR PKSA"/>
    <property type="match status" value="1"/>
</dbReference>
<proteinExistence type="predicted"/>
<evidence type="ECO:0000256" key="2">
    <source>
        <dbReference type="PROSITE-ProRule" id="PRU00335"/>
    </source>
</evidence>
<dbReference type="Pfam" id="PF00440">
    <property type="entry name" value="TetR_N"/>
    <property type="match status" value="1"/>
</dbReference>
<dbReference type="Gene3D" id="1.10.357.10">
    <property type="entry name" value="Tetracycline Repressor, domain 2"/>
    <property type="match status" value="1"/>
</dbReference>
<dbReference type="InterPro" id="IPR050109">
    <property type="entry name" value="HTH-type_TetR-like_transc_reg"/>
</dbReference>
<name>A0A317N3M0_9NOCA</name>
<evidence type="ECO:0000256" key="1">
    <source>
        <dbReference type="ARBA" id="ARBA00023125"/>
    </source>
</evidence>
<dbReference type="EMBL" id="QGTL01000015">
    <property type="protein sequence ID" value="PWV69865.1"/>
    <property type="molecule type" value="Genomic_DNA"/>
</dbReference>
<evidence type="ECO:0000313" key="4">
    <source>
        <dbReference type="EMBL" id="PWV69865.1"/>
    </source>
</evidence>
<sequence length="239" mass="25500">MVFVIVGDEVARELNECRVLVNYRLYSGGSGCRVDGRGEANRMPRTVGTKGMPRAQREAQILAAAAEQIAHVGYAGLSLGVVAERVGVSKPLVYSYFGTKDGLYSACVTRVGEDIADAVEPVLAGPPELAMAEATLVAIFGVLAERPYQWNVLTDRTHPADGPAAEAARAARRRIAEQAARGSAAVLMARGVTDPADLSAMAEVWMGMVGAMVSWWQRHPEESAEAMAARSRRLIAVFG</sequence>
<dbReference type="PRINTS" id="PR00455">
    <property type="entry name" value="HTHTETR"/>
</dbReference>
<protein>
    <submittedName>
        <fullName evidence="4">TetR family transcriptional regulator</fullName>
    </submittedName>
</protein>
<dbReference type="GO" id="GO:0003700">
    <property type="term" value="F:DNA-binding transcription factor activity"/>
    <property type="evidence" value="ECO:0007669"/>
    <property type="project" value="TreeGrafter"/>
</dbReference>
<gene>
    <name evidence="4" type="ORF">DFR69_11592</name>
</gene>
<dbReference type="GO" id="GO:0000976">
    <property type="term" value="F:transcription cis-regulatory region binding"/>
    <property type="evidence" value="ECO:0007669"/>
    <property type="project" value="TreeGrafter"/>
</dbReference>
<keyword evidence="5" id="KW-1185">Reference proteome</keyword>
<reference evidence="4 5" key="1">
    <citation type="submission" date="2018-05" db="EMBL/GenBank/DDBJ databases">
        <title>Genomic Encyclopedia of Type Strains, Phase IV (KMG-IV): sequencing the most valuable type-strain genomes for metagenomic binning, comparative biology and taxonomic classification.</title>
        <authorList>
            <person name="Goeker M."/>
        </authorList>
    </citation>
    <scope>NUCLEOTIDE SEQUENCE [LARGE SCALE GENOMIC DNA]</scope>
    <source>
        <strain evidence="4 5">DSM 44717</strain>
    </source>
</reference>
<keyword evidence="1 2" id="KW-0238">DNA-binding</keyword>
<feature type="domain" description="HTH tetR-type" evidence="3">
    <location>
        <begin position="55"/>
        <end position="115"/>
    </location>
</feature>
<dbReference type="InterPro" id="IPR009057">
    <property type="entry name" value="Homeodomain-like_sf"/>
</dbReference>
<dbReference type="InterPro" id="IPR023772">
    <property type="entry name" value="DNA-bd_HTH_TetR-type_CS"/>
</dbReference>
<evidence type="ECO:0000313" key="5">
    <source>
        <dbReference type="Proteomes" id="UP000246410"/>
    </source>
</evidence>
<dbReference type="PROSITE" id="PS01081">
    <property type="entry name" value="HTH_TETR_1"/>
    <property type="match status" value="1"/>
</dbReference>
<dbReference type="AlphaFoldDB" id="A0A317N3M0"/>
<evidence type="ECO:0000259" key="3">
    <source>
        <dbReference type="PROSITE" id="PS50977"/>
    </source>
</evidence>
<organism evidence="4 5">
    <name type="scientific">Nocardia neocaledoniensis</name>
    <dbReference type="NCBI Taxonomy" id="236511"/>
    <lineage>
        <taxon>Bacteria</taxon>
        <taxon>Bacillati</taxon>
        <taxon>Actinomycetota</taxon>
        <taxon>Actinomycetes</taxon>
        <taxon>Mycobacteriales</taxon>
        <taxon>Nocardiaceae</taxon>
        <taxon>Nocardia</taxon>
    </lineage>
</organism>
<accession>A0A317N3M0</accession>
<dbReference type="PANTHER" id="PTHR30055">
    <property type="entry name" value="HTH-TYPE TRANSCRIPTIONAL REGULATOR RUTR"/>
    <property type="match status" value="1"/>
</dbReference>
<dbReference type="PROSITE" id="PS50977">
    <property type="entry name" value="HTH_TETR_2"/>
    <property type="match status" value="1"/>
</dbReference>
<comment type="caution">
    <text evidence="4">The sequence shown here is derived from an EMBL/GenBank/DDBJ whole genome shotgun (WGS) entry which is preliminary data.</text>
</comment>
<dbReference type="SUPFAM" id="SSF46689">
    <property type="entry name" value="Homeodomain-like"/>
    <property type="match status" value="1"/>
</dbReference>
<dbReference type="Proteomes" id="UP000246410">
    <property type="component" value="Unassembled WGS sequence"/>
</dbReference>